<evidence type="ECO:0000256" key="5">
    <source>
        <dbReference type="ARBA" id="ARBA00023254"/>
    </source>
</evidence>
<comment type="subcellular location">
    <subcellularLocation>
        <location evidence="2">Chromosome</location>
    </subcellularLocation>
    <subcellularLocation>
        <location evidence="1">Nucleus</location>
    </subcellularLocation>
</comment>
<dbReference type="SUPFAM" id="SSF56019">
    <property type="entry name" value="The spindle assembly checkpoint protein mad2"/>
    <property type="match status" value="1"/>
</dbReference>
<dbReference type="Pfam" id="PF02301">
    <property type="entry name" value="HORMA"/>
    <property type="match status" value="1"/>
</dbReference>
<dbReference type="PANTHER" id="PTHR48225">
    <property type="entry name" value="HORMA DOMAIN-CONTAINING PROTEIN 1"/>
    <property type="match status" value="1"/>
</dbReference>
<dbReference type="GO" id="GO:0007130">
    <property type="term" value="P:synaptonemal complex assembly"/>
    <property type="evidence" value="ECO:0007669"/>
    <property type="project" value="EnsemblFungi"/>
</dbReference>
<gene>
    <name evidence="7" type="ORF">LADA_0F10682G</name>
</gene>
<keyword evidence="5" id="KW-0469">Meiosis</keyword>
<evidence type="ECO:0000313" key="7">
    <source>
        <dbReference type="EMBL" id="SCU91559.1"/>
    </source>
</evidence>
<dbReference type="PANTHER" id="PTHR48225:SF7">
    <property type="entry name" value="MEIOSIS-SPECIFIC PROTEIN HOP1"/>
    <property type="match status" value="1"/>
</dbReference>
<dbReference type="InterPro" id="IPR036570">
    <property type="entry name" value="HORMA_dom_sf"/>
</dbReference>
<evidence type="ECO:0000256" key="2">
    <source>
        <dbReference type="ARBA" id="ARBA00004286"/>
    </source>
</evidence>
<dbReference type="AlphaFoldDB" id="A0A1G4JM11"/>
<dbReference type="OrthoDB" id="1928087at2759"/>
<dbReference type="EMBL" id="LT598458">
    <property type="protein sequence ID" value="SCU91559.1"/>
    <property type="molecule type" value="Genomic_DNA"/>
</dbReference>
<sequence length="602" mass="67740">MTTIQQTKPKTVSTTSTRITCEQSQKLVQTMLTMSFGCLSFLRGLFPDDNFVDQRFVPEKVNKDYTKDRSGTQSNSIKIKTLVRGKTLEADMFLDWLEKGVFQSIKLKYLKGLSLGIFADENSPTELLENYVFGFNYGPEGQISVSVNDGDESVSLLDSRKVVQQLMRRFIIITQSLEPLPDKRFLSMRLLFNDSAPSDYQPQLFKDATHDSPATVKVPASTDLDTYSVGSVDTKFHRVFLKVLSVVESNDGDDRPTRDIDPFDLIEESKDMNNNSVLFSQLSRMSPEAMASQTTHYLQDLLASPNGEVAQTQHLDENTIYDCQCRTPCPMSTSRTLNCSSCKRKLHKLCYGNRHHNTVPKCLSCLAHGSNVDFSSAPFKVLMMLRRVFRFMIKKPQIPSKLTGFYHVLVGPQPEPGVVDHINMALSIMFLDETFILEKERRTQVKKSLYLRSSNYVEIDNAGVIVRDIGELLKDTKHVWTFVANSSKAQEGYTSVTIDTLDSFESALHSVKISMSNVVTASQVPPPSDAEISPGSSLDMYSLRIEDDTQNTLETGKRTYPKLGDYLHGKSQSLDDTLDVQALPPQKIRKISASKKTLKSIW</sequence>
<evidence type="ECO:0000256" key="3">
    <source>
        <dbReference type="ARBA" id="ARBA00022454"/>
    </source>
</evidence>
<dbReference type="GO" id="GO:0010846">
    <property type="term" value="P:activation of reciprocal meiotic recombination"/>
    <property type="evidence" value="ECO:0007669"/>
    <property type="project" value="EnsemblFungi"/>
</dbReference>
<feature type="domain" description="HORMA" evidence="6">
    <location>
        <begin position="22"/>
        <end position="243"/>
    </location>
</feature>
<keyword evidence="4" id="KW-0539">Nucleus</keyword>
<dbReference type="Gene3D" id="3.30.900.10">
    <property type="entry name" value="HORMA domain"/>
    <property type="match status" value="1"/>
</dbReference>
<protein>
    <submittedName>
        <fullName evidence="7">LADA_0F10682g1_1</fullName>
    </submittedName>
</protein>
<dbReference type="GO" id="GO:0000400">
    <property type="term" value="F:four-way junction DNA binding"/>
    <property type="evidence" value="ECO:0007669"/>
    <property type="project" value="EnsemblFungi"/>
</dbReference>
<evidence type="ECO:0000259" key="6">
    <source>
        <dbReference type="PROSITE" id="PS50815"/>
    </source>
</evidence>
<keyword evidence="8" id="KW-1185">Reference proteome</keyword>
<dbReference type="PROSITE" id="PS50815">
    <property type="entry name" value="HORMA"/>
    <property type="match status" value="1"/>
</dbReference>
<organism evidence="7 8">
    <name type="scientific">Lachancea dasiensis</name>
    <dbReference type="NCBI Taxonomy" id="1072105"/>
    <lineage>
        <taxon>Eukaryota</taxon>
        <taxon>Fungi</taxon>
        <taxon>Dikarya</taxon>
        <taxon>Ascomycota</taxon>
        <taxon>Saccharomycotina</taxon>
        <taxon>Saccharomycetes</taxon>
        <taxon>Saccharomycetales</taxon>
        <taxon>Saccharomycetaceae</taxon>
        <taxon>Lachancea</taxon>
    </lineage>
</organism>
<accession>A0A1G4JM11</accession>
<evidence type="ECO:0000256" key="1">
    <source>
        <dbReference type="ARBA" id="ARBA00004123"/>
    </source>
</evidence>
<keyword evidence="3" id="KW-0158">Chromosome</keyword>
<dbReference type="InterPro" id="IPR051294">
    <property type="entry name" value="HORMA_MeioticProgression"/>
</dbReference>
<dbReference type="GO" id="GO:0051598">
    <property type="term" value="P:meiotic recombination checkpoint signaling"/>
    <property type="evidence" value="ECO:0007669"/>
    <property type="project" value="EnsemblFungi"/>
</dbReference>
<evidence type="ECO:0000256" key="4">
    <source>
        <dbReference type="ARBA" id="ARBA00023242"/>
    </source>
</evidence>
<evidence type="ECO:0000313" key="8">
    <source>
        <dbReference type="Proteomes" id="UP000190274"/>
    </source>
</evidence>
<proteinExistence type="predicted"/>
<dbReference type="STRING" id="1266660.A0A1G4JM11"/>
<dbReference type="Proteomes" id="UP000190274">
    <property type="component" value="Chromosome F"/>
</dbReference>
<dbReference type="GO" id="GO:0000800">
    <property type="term" value="C:lateral element"/>
    <property type="evidence" value="ECO:0007669"/>
    <property type="project" value="EnsemblFungi"/>
</dbReference>
<name>A0A1G4JM11_9SACH</name>
<dbReference type="InterPro" id="IPR003511">
    <property type="entry name" value="HORMA_dom"/>
</dbReference>
<reference evidence="7 8" key="1">
    <citation type="submission" date="2016-03" db="EMBL/GenBank/DDBJ databases">
        <authorList>
            <person name="Devillers H."/>
        </authorList>
    </citation>
    <scope>NUCLEOTIDE SEQUENCE [LARGE SCALE GENOMIC DNA]</scope>
    <source>
        <strain evidence="7">CBS 10888</strain>
    </source>
</reference>
<dbReference type="GO" id="GO:0003682">
    <property type="term" value="F:chromatin binding"/>
    <property type="evidence" value="ECO:0007669"/>
    <property type="project" value="EnsemblFungi"/>
</dbReference>